<feature type="region of interest" description="Disordered" evidence="3">
    <location>
        <begin position="935"/>
        <end position="985"/>
    </location>
</feature>
<dbReference type="PANTHER" id="PTHR10622:SF10">
    <property type="entry name" value="HET DOMAIN-CONTAINING PROTEIN"/>
    <property type="match status" value="1"/>
</dbReference>
<comment type="caution">
    <text evidence="5">The sequence shown here is derived from an EMBL/GenBank/DDBJ whole genome shotgun (WGS) entry which is preliminary data.</text>
</comment>
<keyword evidence="1" id="KW-0040">ANK repeat</keyword>
<keyword evidence="6" id="KW-1185">Reference proteome</keyword>
<feature type="repeat" description="ANK" evidence="1">
    <location>
        <begin position="686"/>
        <end position="718"/>
    </location>
</feature>
<evidence type="ECO:0000256" key="1">
    <source>
        <dbReference type="PROSITE-ProRule" id="PRU00023"/>
    </source>
</evidence>
<dbReference type="Gene3D" id="1.25.40.20">
    <property type="entry name" value="Ankyrin repeat-containing domain"/>
    <property type="match status" value="1"/>
</dbReference>
<feature type="region of interest" description="Disordered" evidence="3">
    <location>
        <begin position="776"/>
        <end position="796"/>
    </location>
</feature>
<gene>
    <name evidence="5" type="ORF">B0T16DRAFT_409230</name>
</gene>
<dbReference type="InterPro" id="IPR010730">
    <property type="entry name" value="HET"/>
</dbReference>
<dbReference type="SUPFAM" id="SSF48403">
    <property type="entry name" value="Ankyrin repeat"/>
    <property type="match status" value="1"/>
</dbReference>
<evidence type="ECO:0000256" key="2">
    <source>
        <dbReference type="SAM" id="Coils"/>
    </source>
</evidence>
<dbReference type="Pfam" id="PF06985">
    <property type="entry name" value="HET"/>
    <property type="match status" value="1"/>
</dbReference>
<name>A0AA39YAE3_9PEZI</name>
<accession>A0AA39YAE3</accession>
<organism evidence="5 6">
    <name type="scientific">Cercophora newfieldiana</name>
    <dbReference type="NCBI Taxonomy" id="92897"/>
    <lineage>
        <taxon>Eukaryota</taxon>
        <taxon>Fungi</taxon>
        <taxon>Dikarya</taxon>
        <taxon>Ascomycota</taxon>
        <taxon>Pezizomycotina</taxon>
        <taxon>Sordariomycetes</taxon>
        <taxon>Sordariomycetidae</taxon>
        <taxon>Sordariales</taxon>
        <taxon>Lasiosphaeriaceae</taxon>
        <taxon>Cercophora</taxon>
    </lineage>
</organism>
<keyword evidence="2" id="KW-0175">Coiled coil</keyword>
<proteinExistence type="predicted"/>
<dbReference type="InterPro" id="IPR036770">
    <property type="entry name" value="Ankyrin_rpt-contain_sf"/>
</dbReference>
<dbReference type="InterPro" id="IPR002110">
    <property type="entry name" value="Ankyrin_rpt"/>
</dbReference>
<reference evidence="5" key="1">
    <citation type="submission" date="2023-06" db="EMBL/GenBank/DDBJ databases">
        <title>Genome-scale phylogeny and comparative genomics of the fungal order Sordariales.</title>
        <authorList>
            <consortium name="Lawrence Berkeley National Laboratory"/>
            <person name="Hensen N."/>
            <person name="Bonometti L."/>
            <person name="Westerberg I."/>
            <person name="Brannstrom I.O."/>
            <person name="Guillou S."/>
            <person name="Cros-Aarteil S."/>
            <person name="Calhoun S."/>
            <person name="Haridas S."/>
            <person name="Kuo A."/>
            <person name="Mondo S."/>
            <person name="Pangilinan J."/>
            <person name="Riley R."/>
            <person name="Labutti K."/>
            <person name="Andreopoulos B."/>
            <person name="Lipzen A."/>
            <person name="Chen C."/>
            <person name="Yanf M."/>
            <person name="Daum C."/>
            <person name="Ng V."/>
            <person name="Clum A."/>
            <person name="Steindorff A."/>
            <person name="Ohm R."/>
            <person name="Martin F."/>
            <person name="Silar P."/>
            <person name="Natvig D."/>
            <person name="Lalanne C."/>
            <person name="Gautier V."/>
            <person name="Ament-Velasquez S.L."/>
            <person name="Kruys A."/>
            <person name="Hutchinson M.I."/>
            <person name="Powell A.J."/>
            <person name="Barry K."/>
            <person name="Miller A.N."/>
            <person name="Grigoriev I.V."/>
            <person name="Debuchy R."/>
            <person name="Gladieux P."/>
            <person name="Thoren M.H."/>
            <person name="Johannesson H."/>
        </authorList>
    </citation>
    <scope>NUCLEOTIDE SEQUENCE</scope>
    <source>
        <strain evidence="5">SMH2532-1</strain>
    </source>
</reference>
<dbReference type="PROSITE" id="PS50088">
    <property type="entry name" value="ANK_REPEAT"/>
    <property type="match status" value="2"/>
</dbReference>
<dbReference type="AlphaFoldDB" id="A0AA39YAE3"/>
<dbReference type="Proteomes" id="UP001174936">
    <property type="component" value="Unassembled WGS sequence"/>
</dbReference>
<feature type="domain" description="Heterokaryon incompatibility" evidence="4">
    <location>
        <begin position="22"/>
        <end position="110"/>
    </location>
</feature>
<evidence type="ECO:0000313" key="6">
    <source>
        <dbReference type="Proteomes" id="UP001174936"/>
    </source>
</evidence>
<feature type="repeat" description="ANK" evidence="1">
    <location>
        <begin position="719"/>
        <end position="751"/>
    </location>
</feature>
<evidence type="ECO:0000256" key="3">
    <source>
        <dbReference type="SAM" id="MobiDB-lite"/>
    </source>
</evidence>
<evidence type="ECO:0000259" key="4">
    <source>
        <dbReference type="Pfam" id="PF06985"/>
    </source>
</evidence>
<dbReference type="PANTHER" id="PTHR10622">
    <property type="entry name" value="HET DOMAIN-CONTAINING PROTEIN"/>
    <property type="match status" value="1"/>
</dbReference>
<dbReference type="Pfam" id="PF12796">
    <property type="entry name" value="Ank_2"/>
    <property type="match status" value="1"/>
</dbReference>
<dbReference type="EMBL" id="JAULSV010000003">
    <property type="protein sequence ID" value="KAK0648989.1"/>
    <property type="molecule type" value="Genomic_DNA"/>
</dbReference>
<feature type="compositionally biased region" description="Low complexity" evidence="3">
    <location>
        <begin position="942"/>
        <end position="953"/>
    </location>
</feature>
<feature type="coiled-coil region" evidence="2">
    <location>
        <begin position="866"/>
        <end position="932"/>
    </location>
</feature>
<sequence>MRLIDVETHRLRTFVGKNTPPYAILSHTWGPDAEEVSFQDITTGNFESRGNGTRKLKGCCLQAKRDGFKYAWIDTCCINKDSSTELGEAINSMFRWYHKAAVCYAYLADVGPADDHRDTSSSFFTSRWFRRGWTLQELLAPEVLQFYNSEWGLIGTKEDYSHEIEVITGIPRQFLLGWDDFRQASVAQRMSWVATRETTRTEDMAYCLLGIFDITMPMIYGEGTRSLRRLQQEIIRVSRDHSILAWGLGLAATETANQPTDTVSGGALTTTPAEFARCGNVVPKKVDAVTAIDLELVAGGCLSVQISLHTAPTGDLYGLLSCGPENNPTQVVGIPLHNVATGTESDEYFRPRNRRPILMDMPASARDVRPIRLQMEHASRAPRTVNQRCWLFFDGHKKIGLELDSVWPQVRWEKGRVLISEATNTDKGVPRYCLAKFCAKSKEVRDLVVVLELTAERAQQPRPHAMALSRLESVTLKTLSATMMYMNGKVFGQQTVSIGNLHVRVAVETRMVAQEPVFVMRLSQGSSPPENAMDAEIEFQHASNKLQLIQVLLRQDKARLNVEKLHEKSGKKSAALGQMTDQLTQIQQRLEKLREEQKGVTKARDTLQKEWEQAEPGLLEAQRTLDLCLGAASDLQDSVEKVESKGNPDGWLDELIRNHLAFGDFMLGPADGELFGIDTNDEDERKRMSPLSWAAINGAEAIARLLLDKGADVDAKIAGGWTPLLLAAYKGHHGIVKSLLDKGADTQARNDKGATALQCAYDQRHDAIAELLKEKCGAPPVPATPGNKDTTGPRPRASRMHDLEFAAEIGTSLISQVRNLQALLAEREAELQYSKDESSRLEIQLEHLHQRLRVLDESETRYKDENWNLETQIHEMQQALRDERQKLKTALEARSRDVLVQGADLAVMRRKVEELMNQNQELAKALSMYNDRMASGSVTNETSVTGTGSDSSTNEQSPPSSPEKGPLRHSALESETLKSSLSHAQRTIQSLRTNIHREKTEKLELKRMLQEARDELERARSPGLPADG</sequence>
<dbReference type="PROSITE" id="PS50297">
    <property type="entry name" value="ANK_REP_REGION"/>
    <property type="match status" value="2"/>
</dbReference>
<feature type="coiled-coil region" evidence="2">
    <location>
        <begin position="576"/>
        <end position="610"/>
    </location>
</feature>
<dbReference type="SMART" id="SM00248">
    <property type="entry name" value="ANK"/>
    <property type="match status" value="3"/>
</dbReference>
<evidence type="ECO:0000313" key="5">
    <source>
        <dbReference type="EMBL" id="KAK0648989.1"/>
    </source>
</evidence>
<protein>
    <recommendedName>
        <fullName evidence="4">Heterokaryon incompatibility domain-containing protein</fullName>
    </recommendedName>
</protein>